<dbReference type="WBParaSite" id="DME_0000466201-mRNA-1">
    <property type="protein sequence ID" value="DME_0000466201-mRNA-1"/>
    <property type="gene ID" value="DME_0000466201"/>
</dbReference>
<reference evidence="3 5" key="2">
    <citation type="submission" date="2018-11" db="EMBL/GenBank/DDBJ databases">
        <authorList>
            <consortium name="Pathogen Informatics"/>
        </authorList>
    </citation>
    <scope>NUCLEOTIDE SEQUENCE [LARGE SCALE GENOMIC DNA]</scope>
</reference>
<keyword evidence="5" id="KW-1185">Reference proteome</keyword>
<sequence>MEDEFCDNDNDRSDKETRKSSNMNAPSSSSLKRKIDEYSTNENLIESDFFPDWANDKLVENIDEILDVSLTIENMALVHEIALNDEFKIDERPLNILEKQVKEFLHKAFWDNFRENFMRESSDHSHELKLLRDIKKMLLDLLDNRHVRLRSEVEFMLDEKLLTQQIENNCLDIKGLSIRILDLMGRLCAPARDEAIAEIRGRTDVIEVFRGICELLETMKLDMANFSIRQYRPLIQQYAFEYERKQFQKLIEHNPSTLLFLLIVYNKIMYNVQGSQNQQLNYLRTRGNDNYFINIQIDHLHLKALAASYFQLNITTCCLSVSYNLAGKDIVTSVEI</sequence>
<dbReference type="PANTHER" id="PTHR12832:SF11">
    <property type="entry name" value="LD23868P"/>
    <property type="match status" value="1"/>
</dbReference>
<dbReference type="GO" id="GO:0007165">
    <property type="term" value="P:signal transduction"/>
    <property type="evidence" value="ECO:0007669"/>
    <property type="project" value="TreeGrafter"/>
</dbReference>
<evidence type="ECO:0000313" key="3">
    <source>
        <dbReference type="EMBL" id="VDN58572.1"/>
    </source>
</evidence>
<accession>A0A0N4UBR2</accession>
<gene>
    <name evidence="3" type="ORF">DME_LOCUS8545</name>
</gene>
<feature type="region of interest" description="Disordered" evidence="2">
    <location>
        <begin position="1"/>
        <end position="33"/>
    </location>
</feature>
<dbReference type="AlphaFoldDB" id="A0A0N4UBR2"/>
<feature type="compositionally biased region" description="Low complexity" evidence="2">
    <location>
        <begin position="20"/>
        <end position="30"/>
    </location>
</feature>
<organism evidence="4 6">
    <name type="scientific">Dracunculus medinensis</name>
    <name type="common">Guinea worm</name>
    <dbReference type="NCBI Taxonomy" id="318479"/>
    <lineage>
        <taxon>Eukaryota</taxon>
        <taxon>Metazoa</taxon>
        <taxon>Ecdysozoa</taxon>
        <taxon>Nematoda</taxon>
        <taxon>Chromadorea</taxon>
        <taxon>Rhabditida</taxon>
        <taxon>Spirurina</taxon>
        <taxon>Dracunculoidea</taxon>
        <taxon>Dracunculidae</taxon>
        <taxon>Dracunculus</taxon>
    </lineage>
</organism>
<comment type="similarity">
    <text evidence="1">Belongs to the TCP11 family.</text>
</comment>
<dbReference type="EMBL" id="UYYG01001169">
    <property type="protein sequence ID" value="VDN58572.1"/>
    <property type="molecule type" value="Genomic_DNA"/>
</dbReference>
<dbReference type="Pfam" id="PF05794">
    <property type="entry name" value="Tcp11"/>
    <property type="match status" value="1"/>
</dbReference>
<dbReference type="Proteomes" id="UP000038040">
    <property type="component" value="Unplaced"/>
</dbReference>
<dbReference type="InterPro" id="IPR008862">
    <property type="entry name" value="Tcp11"/>
</dbReference>
<reference evidence="6" key="1">
    <citation type="submission" date="2017-02" db="UniProtKB">
        <authorList>
            <consortium name="WormBaseParasite"/>
        </authorList>
    </citation>
    <scope>IDENTIFICATION</scope>
</reference>
<dbReference type="OrthoDB" id="276323at2759"/>
<proteinExistence type="inferred from homology"/>
<evidence type="ECO:0000313" key="6">
    <source>
        <dbReference type="WBParaSite" id="DME_0000466201-mRNA-1"/>
    </source>
</evidence>
<evidence type="ECO:0000313" key="5">
    <source>
        <dbReference type="Proteomes" id="UP000274756"/>
    </source>
</evidence>
<protein>
    <submittedName>
        <fullName evidence="6">T-complex 11 like 2</fullName>
    </submittedName>
</protein>
<evidence type="ECO:0000256" key="2">
    <source>
        <dbReference type="SAM" id="MobiDB-lite"/>
    </source>
</evidence>
<dbReference type="Proteomes" id="UP000274756">
    <property type="component" value="Unassembled WGS sequence"/>
</dbReference>
<dbReference type="STRING" id="318479.A0A0N4UBR2"/>
<dbReference type="PANTHER" id="PTHR12832">
    <property type="entry name" value="TESTIS-SPECIFIC PROTEIN PBS13 T-COMPLEX 11"/>
    <property type="match status" value="1"/>
</dbReference>
<feature type="compositionally biased region" description="Basic and acidic residues" evidence="2">
    <location>
        <begin position="9"/>
        <end position="19"/>
    </location>
</feature>
<evidence type="ECO:0000256" key="1">
    <source>
        <dbReference type="ARBA" id="ARBA00010954"/>
    </source>
</evidence>
<evidence type="ECO:0000313" key="4">
    <source>
        <dbReference type="Proteomes" id="UP000038040"/>
    </source>
</evidence>
<name>A0A0N4UBR2_DRAME</name>